<protein>
    <recommendedName>
        <fullName evidence="4">Septum formation initiator</fullName>
    </recommendedName>
</protein>
<comment type="caution">
    <text evidence="2">The sequence shown here is derived from an EMBL/GenBank/DDBJ whole genome shotgun (WGS) entry which is preliminary data.</text>
</comment>
<evidence type="ECO:0000313" key="2">
    <source>
        <dbReference type="EMBL" id="GFO85413.1"/>
    </source>
</evidence>
<dbReference type="Proteomes" id="UP000613208">
    <property type="component" value="Unassembled WGS sequence"/>
</dbReference>
<evidence type="ECO:0000313" key="3">
    <source>
        <dbReference type="Proteomes" id="UP000613208"/>
    </source>
</evidence>
<keyword evidence="1" id="KW-0175">Coiled coil</keyword>
<organism evidence="2 3">
    <name type="scientific">Anaerostipes butyraticus</name>
    <dbReference type="NCBI Taxonomy" id="645466"/>
    <lineage>
        <taxon>Bacteria</taxon>
        <taxon>Bacillati</taxon>
        <taxon>Bacillota</taxon>
        <taxon>Clostridia</taxon>
        <taxon>Lachnospirales</taxon>
        <taxon>Lachnospiraceae</taxon>
        <taxon>Anaerostipes</taxon>
    </lineage>
</organism>
<dbReference type="RefSeq" id="WP_201311122.1">
    <property type="nucleotide sequence ID" value="NZ_BLYI01000038.1"/>
</dbReference>
<keyword evidence="3" id="KW-1185">Reference proteome</keyword>
<sequence>MKRRRKRTAKKIDQRTKIVLFFVLVFVIAMSVSYAGLYQKSRAVAREEQQVEADIEDAKDEKEKLEEKKEYVKTKEFVEKIATEKFGLLYPGEYLLKGDEEK</sequence>
<dbReference type="Pfam" id="PF04977">
    <property type="entry name" value="DivIC"/>
    <property type="match status" value="1"/>
</dbReference>
<dbReference type="EMBL" id="BLYI01000038">
    <property type="protein sequence ID" value="GFO85413.1"/>
    <property type="molecule type" value="Genomic_DNA"/>
</dbReference>
<evidence type="ECO:0000256" key="1">
    <source>
        <dbReference type="SAM" id="Coils"/>
    </source>
</evidence>
<dbReference type="AlphaFoldDB" id="A0A916QB57"/>
<proteinExistence type="predicted"/>
<feature type="coiled-coil region" evidence="1">
    <location>
        <begin position="41"/>
        <end position="75"/>
    </location>
</feature>
<evidence type="ECO:0008006" key="4">
    <source>
        <dbReference type="Google" id="ProtNLM"/>
    </source>
</evidence>
<accession>A0A916QB57</accession>
<dbReference type="InterPro" id="IPR007060">
    <property type="entry name" value="FtsL/DivIC"/>
</dbReference>
<name>A0A916QB57_9FIRM</name>
<reference evidence="2" key="1">
    <citation type="submission" date="2020-06" db="EMBL/GenBank/DDBJ databases">
        <title>Characterization of fructooligosaccharide metabolism and fructooligosaccharide-degrading enzymes in human commensal butyrate producers.</title>
        <authorList>
            <person name="Tanno H."/>
            <person name="Fujii T."/>
            <person name="Hirano K."/>
            <person name="Maeno S."/>
            <person name="Tonozuka T."/>
            <person name="Sakamoto M."/>
            <person name="Ohkuma M."/>
            <person name="Tochio T."/>
            <person name="Endo A."/>
        </authorList>
    </citation>
    <scope>NUCLEOTIDE SEQUENCE</scope>
    <source>
        <strain evidence="2">JCM 17466</strain>
    </source>
</reference>
<gene>
    <name evidence="2" type="ORF">ANBU17_17600</name>
</gene>